<dbReference type="Gene3D" id="3.40.50.720">
    <property type="entry name" value="NAD(P)-binding Rossmann-like Domain"/>
    <property type="match status" value="1"/>
</dbReference>
<dbReference type="GO" id="GO:0009247">
    <property type="term" value="P:glycolipid biosynthetic process"/>
    <property type="evidence" value="ECO:0007669"/>
    <property type="project" value="TreeGrafter"/>
</dbReference>
<dbReference type="PANTHER" id="PTHR12286:SF5">
    <property type="entry name" value="SACCHAROPINE DEHYDROGENASE-LIKE OXIDOREDUCTASE"/>
    <property type="match status" value="1"/>
</dbReference>
<reference evidence="2 3" key="1">
    <citation type="submission" date="2023-09" db="EMBL/GenBank/DDBJ databases">
        <authorList>
            <person name="Rey-Velasco X."/>
        </authorList>
    </citation>
    <scope>NUCLEOTIDE SEQUENCE [LARGE SCALE GENOMIC DNA]</scope>
    <source>
        <strain evidence="2 3">W409</strain>
    </source>
</reference>
<accession>A0AAW8R5I7</accession>
<dbReference type="SUPFAM" id="SSF51735">
    <property type="entry name" value="NAD(P)-binding Rossmann-fold domains"/>
    <property type="match status" value="1"/>
</dbReference>
<organism evidence="2 3">
    <name type="scientific">Brumicola blandensis</name>
    <dbReference type="NCBI Taxonomy" id="3075611"/>
    <lineage>
        <taxon>Bacteria</taxon>
        <taxon>Pseudomonadati</taxon>
        <taxon>Pseudomonadota</taxon>
        <taxon>Gammaproteobacteria</taxon>
        <taxon>Alteromonadales</taxon>
        <taxon>Alteromonadaceae</taxon>
        <taxon>Brumicola</taxon>
    </lineage>
</organism>
<protein>
    <submittedName>
        <fullName evidence="2">Saccharopine dehydrogenase NADP-binding domain-containing protein</fullName>
    </submittedName>
</protein>
<dbReference type="RefSeq" id="WP_311361207.1">
    <property type="nucleotide sequence ID" value="NZ_JAVRIE010000002.1"/>
</dbReference>
<dbReference type="EMBL" id="JAVRIE010000002">
    <property type="protein sequence ID" value="MDT0582448.1"/>
    <property type="molecule type" value="Genomic_DNA"/>
</dbReference>
<evidence type="ECO:0000313" key="3">
    <source>
        <dbReference type="Proteomes" id="UP001249020"/>
    </source>
</evidence>
<feature type="domain" description="Saccharopine dehydrogenase NADP binding" evidence="1">
    <location>
        <begin position="12"/>
        <end position="136"/>
    </location>
</feature>
<sequence length="403" mass="44212">MSTKEPSNFDFILYGASSFVGQIMAEYLATYTGESFSWAIAGRSEAKLIDLKKRLNLENVQHFVADADDESALKDMCHRTNAVVSTVGPYALYGETLVSVCAKSGTDYCDLTGEPQWIKAMLDKYESDAKSSGARIVHCTGFDSIPSDLGVFKLQQTMIAATGAPAQQIKMRVRRIKGAASGGTIASMLNVIKEAKEDPSLRKILVNPYVLCPSSHDFKQRQKNHKKAEYDADLKVWTMPFVMASINERIVHRSNALLGNQYGENFLYDEAMTAKSGFQAWTFTLGLGAFMLGASISPIRNLLANKFLPKPGEGPSPEEQLNGMFDMRFYAKTSEGEKRCVKVYGDRDPGYGSTAKMLAQSVLCLSKDVPELKGGFWTPASALGDKLIDRLAEHAGVSVELID</sequence>
<dbReference type="GO" id="GO:0005886">
    <property type="term" value="C:plasma membrane"/>
    <property type="evidence" value="ECO:0007669"/>
    <property type="project" value="TreeGrafter"/>
</dbReference>
<keyword evidence="3" id="KW-1185">Reference proteome</keyword>
<dbReference type="InterPro" id="IPR036291">
    <property type="entry name" value="NAD(P)-bd_dom_sf"/>
</dbReference>
<gene>
    <name evidence="2" type="ORF">RM544_07845</name>
</gene>
<dbReference type="Pfam" id="PF03435">
    <property type="entry name" value="Sacchrp_dh_NADP"/>
    <property type="match status" value="1"/>
</dbReference>
<name>A0AAW8R5I7_9ALTE</name>
<dbReference type="InterPro" id="IPR051276">
    <property type="entry name" value="Saccharopine_DH-like_oxidrdct"/>
</dbReference>
<evidence type="ECO:0000259" key="1">
    <source>
        <dbReference type="Pfam" id="PF03435"/>
    </source>
</evidence>
<dbReference type="Proteomes" id="UP001249020">
    <property type="component" value="Unassembled WGS sequence"/>
</dbReference>
<evidence type="ECO:0000313" key="2">
    <source>
        <dbReference type="EMBL" id="MDT0582448.1"/>
    </source>
</evidence>
<dbReference type="AlphaFoldDB" id="A0AAW8R5I7"/>
<comment type="caution">
    <text evidence="2">The sequence shown here is derived from an EMBL/GenBank/DDBJ whole genome shotgun (WGS) entry which is preliminary data.</text>
</comment>
<dbReference type="InterPro" id="IPR005097">
    <property type="entry name" value="Sacchrp_dh_NADP-bd"/>
</dbReference>
<proteinExistence type="predicted"/>
<dbReference type="PANTHER" id="PTHR12286">
    <property type="entry name" value="SACCHAROPINE DEHYDROGENASE-LIKE OXIDOREDUCTASE"/>
    <property type="match status" value="1"/>
</dbReference>